<keyword evidence="2" id="KW-1185">Reference proteome</keyword>
<dbReference type="Proteomes" id="UP001177003">
    <property type="component" value="Chromosome 8"/>
</dbReference>
<gene>
    <name evidence="1" type="ORF">LSALG_LOCUS38514</name>
</gene>
<dbReference type="AlphaFoldDB" id="A0AA35ZVV2"/>
<organism evidence="1 2">
    <name type="scientific">Lactuca saligna</name>
    <name type="common">Willowleaf lettuce</name>
    <dbReference type="NCBI Taxonomy" id="75948"/>
    <lineage>
        <taxon>Eukaryota</taxon>
        <taxon>Viridiplantae</taxon>
        <taxon>Streptophyta</taxon>
        <taxon>Embryophyta</taxon>
        <taxon>Tracheophyta</taxon>
        <taxon>Spermatophyta</taxon>
        <taxon>Magnoliopsida</taxon>
        <taxon>eudicotyledons</taxon>
        <taxon>Gunneridae</taxon>
        <taxon>Pentapetalae</taxon>
        <taxon>asterids</taxon>
        <taxon>campanulids</taxon>
        <taxon>Asterales</taxon>
        <taxon>Asteraceae</taxon>
        <taxon>Cichorioideae</taxon>
        <taxon>Cichorieae</taxon>
        <taxon>Lactucinae</taxon>
        <taxon>Lactuca</taxon>
    </lineage>
</organism>
<protein>
    <submittedName>
        <fullName evidence="1">Uncharacterized protein</fullName>
    </submittedName>
</protein>
<accession>A0AA35ZVV2</accession>
<name>A0AA35ZVV2_LACSI</name>
<reference evidence="1" key="1">
    <citation type="submission" date="2023-04" db="EMBL/GenBank/DDBJ databases">
        <authorList>
            <person name="Vijverberg K."/>
            <person name="Xiong W."/>
            <person name="Schranz E."/>
        </authorList>
    </citation>
    <scope>NUCLEOTIDE SEQUENCE</scope>
</reference>
<evidence type="ECO:0000313" key="1">
    <source>
        <dbReference type="EMBL" id="CAI9299828.1"/>
    </source>
</evidence>
<dbReference type="EMBL" id="OX465084">
    <property type="protein sequence ID" value="CAI9299828.1"/>
    <property type="molecule type" value="Genomic_DNA"/>
</dbReference>
<sequence>MATSQHNVDHTTNNDEDVSQPMMKIQTTNLYLVPSLDQYLEELRMCVQILNYFVLSTTLSSSFAIPMTWLSLDATTVVFNKSTKVVTFQLSNSKTNKLTRNQFSQMLQLPVFDTFYEVTNDQVVHMFNEMGHQPTLNGIIYFKKSGLSCVWSFLFGIML</sequence>
<proteinExistence type="predicted"/>
<evidence type="ECO:0000313" key="2">
    <source>
        <dbReference type="Proteomes" id="UP001177003"/>
    </source>
</evidence>